<dbReference type="CDD" id="cd00303">
    <property type="entry name" value="retropepsin_like"/>
    <property type="match status" value="1"/>
</dbReference>
<dbReference type="SUPFAM" id="SSF50630">
    <property type="entry name" value="Acid proteases"/>
    <property type="match status" value="1"/>
</dbReference>
<dbReference type="GO" id="GO:0004190">
    <property type="term" value="F:aspartic-type endopeptidase activity"/>
    <property type="evidence" value="ECO:0007669"/>
    <property type="project" value="InterPro"/>
</dbReference>
<keyword evidence="1" id="KW-0808">Transferase</keyword>
<dbReference type="InterPro" id="IPR001969">
    <property type="entry name" value="Aspartic_peptidase_AS"/>
</dbReference>
<dbReference type="EMBL" id="BKCJ010328619">
    <property type="protein sequence ID" value="GEZ82483.1"/>
    <property type="molecule type" value="Genomic_DNA"/>
</dbReference>
<dbReference type="PROSITE" id="PS00141">
    <property type="entry name" value="ASP_PROTEASE"/>
    <property type="match status" value="1"/>
</dbReference>
<dbReference type="GO" id="GO:0003964">
    <property type="term" value="F:RNA-directed DNA polymerase activity"/>
    <property type="evidence" value="ECO:0007669"/>
    <property type="project" value="UniProtKB-KW"/>
</dbReference>
<gene>
    <name evidence="1" type="ORF">Tci_554456</name>
</gene>
<accession>A0A699IQB8</accession>
<dbReference type="Gene3D" id="2.40.70.10">
    <property type="entry name" value="Acid Proteases"/>
    <property type="match status" value="1"/>
</dbReference>
<reference evidence="1" key="1">
    <citation type="journal article" date="2019" name="Sci. Rep.">
        <title>Draft genome of Tanacetum cinerariifolium, the natural source of mosquito coil.</title>
        <authorList>
            <person name="Yamashiro T."/>
            <person name="Shiraishi A."/>
            <person name="Satake H."/>
            <person name="Nakayama K."/>
        </authorList>
    </citation>
    <scope>NUCLEOTIDE SEQUENCE</scope>
</reference>
<proteinExistence type="predicted"/>
<dbReference type="AlphaFoldDB" id="A0A699IQB8"/>
<organism evidence="1">
    <name type="scientific">Tanacetum cinerariifolium</name>
    <name type="common">Dalmatian daisy</name>
    <name type="synonym">Chrysanthemum cinerariifolium</name>
    <dbReference type="NCBI Taxonomy" id="118510"/>
    <lineage>
        <taxon>Eukaryota</taxon>
        <taxon>Viridiplantae</taxon>
        <taxon>Streptophyta</taxon>
        <taxon>Embryophyta</taxon>
        <taxon>Tracheophyta</taxon>
        <taxon>Spermatophyta</taxon>
        <taxon>Magnoliopsida</taxon>
        <taxon>eudicotyledons</taxon>
        <taxon>Gunneridae</taxon>
        <taxon>Pentapetalae</taxon>
        <taxon>asterids</taxon>
        <taxon>campanulids</taxon>
        <taxon>Asterales</taxon>
        <taxon>Asteraceae</taxon>
        <taxon>Asteroideae</taxon>
        <taxon>Anthemideae</taxon>
        <taxon>Anthemidinae</taxon>
        <taxon>Tanacetum</taxon>
    </lineage>
</organism>
<dbReference type="Pfam" id="PF08284">
    <property type="entry name" value="RVP_2"/>
    <property type="match status" value="1"/>
</dbReference>
<name>A0A699IQB8_TANCI</name>
<sequence>MHPRARCYKSGIGVGLRLVEPRLRPVEPSLRLVEPRWSAHVDLHLNFCTISGTLFLNGRAVFILLDTGTTHSVVLISFAKHISISPTLLNSTLSISTPMKSLVINEHEYQNCPLRFDDKIRFANLLPLEMSDFDISLGMNWLADHRAPIIVSSLVI</sequence>
<comment type="caution">
    <text evidence="1">The sequence shown here is derived from an EMBL/GenBank/DDBJ whole genome shotgun (WGS) entry which is preliminary data.</text>
</comment>
<protein>
    <submittedName>
        <fullName evidence="1">Reverse transcriptase domain-containing protein</fullName>
    </submittedName>
</protein>
<keyword evidence="1" id="KW-0695">RNA-directed DNA polymerase</keyword>
<dbReference type="GO" id="GO:0006508">
    <property type="term" value="P:proteolysis"/>
    <property type="evidence" value="ECO:0007669"/>
    <property type="project" value="InterPro"/>
</dbReference>
<evidence type="ECO:0000313" key="1">
    <source>
        <dbReference type="EMBL" id="GEZ82483.1"/>
    </source>
</evidence>
<keyword evidence="1" id="KW-0548">Nucleotidyltransferase</keyword>
<dbReference type="InterPro" id="IPR021109">
    <property type="entry name" value="Peptidase_aspartic_dom_sf"/>
</dbReference>